<reference evidence="5" key="1">
    <citation type="submission" date="2022-10" db="EMBL/GenBank/DDBJ databases">
        <title>Chitiniphilus purpureus sp. nov., a novel chitin-degrading bacterium isolated from crawfish pond sediment.</title>
        <authorList>
            <person name="Li K."/>
        </authorList>
    </citation>
    <scope>NUCLEOTIDE SEQUENCE</scope>
    <source>
        <strain evidence="5">CD1</strain>
    </source>
</reference>
<dbReference type="PIRSF" id="PIRSF004846">
    <property type="entry name" value="ModA"/>
    <property type="match status" value="1"/>
</dbReference>
<evidence type="ECO:0000256" key="1">
    <source>
        <dbReference type="ARBA" id="ARBA00009175"/>
    </source>
</evidence>
<dbReference type="SUPFAM" id="SSF53850">
    <property type="entry name" value="Periplasmic binding protein-like II"/>
    <property type="match status" value="1"/>
</dbReference>
<dbReference type="RefSeq" id="WP_263125286.1">
    <property type="nucleotide sequence ID" value="NZ_CP106753.1"/>
</dbReference>
<dbReference type="EMBL" id="CP106753">
    <property type="protein sequence ID" value="UXY15851.1"/>
    <property type="molecule type" value="Genomic_DNA"/>
</dbReference>
<comment type="similarity">
    <text evidence="1">Belongs to the bacterial solute-binding protein ModA family.</text>
</comment>
<proteinExistence type="inferred from homology"/>
<protein>
    <submittedName>
        <fullName evidence="5">Molybdate ABC transporter substrate-binding protein</fullName>
    </submittedName>
</protein>
<name>A0ABY6DQU0_9NEIS</name>
<dbReference type="InterPro" id="IPR050682">
    <property type="entry name" value="ModA/WtpA"/>
</dbReference>
<keyword evidence="3 4" id="KW-0732">Signal</keyword>
<organism evidence="5 6">
    <name type="scientific">Chitiniphilus purpureus</name>
    <dbReference type="NCBI Taxonomy" id="2981137"/>
    <lineage>
        <taxon>Bacteria</taxon>
        <taxon>Pseudomonadati</taxon>
        <taxon>Pseudomonadota</taxon>
        <taxon>Betaproteobacteria</taxon>
        <taxon>Neisseriales</taxon>
        <taxon>Chitinibacteraceae</taxon>
        <taxon>Chitiniphilus</taxon>
    </lineage>
</organism>
<dbReference type="Gene3D" id="3.40.190.10">
    <property type="entry name" value="Periplasmic binding protein-like II"/>
    <property type="match status" value="2"/>
</dbReference>
<sequence>MSRRAGRGRVIACAAGLLLALPAQAQPPTIAAAANQQAAMQALAAAYGTRTQPAPRLVFGASGKLAAQVRSGAPFDLYCAADGAYPAQLIADGLALPPVAVFAQGRLIWWSRDRALARTPLARLDPAAIGRIAIANPRHAPYGARAEEALRRAGLWPALQSRLVIGENVGQAAHFAASGAADAALLARSQLHSAQLAGGHWSEVDPALHAPLPQACVVIRAGRAAPQARAFLAWLQGAQARRILAGHGFDAPGGETR</sequence>
<evidence type="ECO:0000256" key="4">
    <source>
        <dbReference type="SAM" id="SignalP"/>
    </source>
</evidence>
<dbReference type="PANTHER" id="PTHR30632">
    <property type="entry name" value="MOLYBDATE-BINDING PERIPLASMIC PROTEIN"/>
    <property type="match status" value="1"/>
</dbReference>
<evidence type="ECO:0000256" key="3">
    <source>
        <dbReference type="ARBA" id="ARBA00022729"/>
    </source>
</evidence>
<accession>A0ABY6DQU0</accession>
<feature type="signal peptide" evidence="4">
    <location>
        <begin position="1"/>
        <end position="25"/>
    </location>
</feature>
<dbReference type="InterPro" id="IPR005950">
    <property type="entry name" value="ModA"/>
</dbReference>
<dbReference type="Proteomes" id="UP001061302">
    <property type="component" value="Chromosome"/>
</dbReference>
<dbReference type="Pfam" id="PF13531">
    <property type="entry name" value="SBP_bac_11"/>
    <property type="match status" value="1"/>
</dbReference>
<dbReference type="PANTHER" id="PTHR30632:SF14">
    <property type="entry name" value="TUNGSTATE_MOLYBDATE_CHROMATE-BINDING PROTEIN MODA"/>
    <property type="match status" value="1"/>
</dbReference>
<dbReference type="NCBIfam" id="TIGR01256">
    <property type="entry name" value="modA"/>
    <property type="match status" value="1"/>
</dbReference>
<feature type="chain" id="PRO_5046643729" evidence="4">
    <location>
        <begin position="26"/>
        <end position="257"/>
    </location>
</feature>
<evidence type="ECO:0000256" key="2">
    <source>
        <dbReference type="ARBA" id="ARBA00022723"/>
    </source>
</evidence>
<evidence type="ECO:0000313" key="5">
    <source>
        <dbReference type="EMBL" id="UXY15851.1"/>
    </source>
</evidence>
<evidence type="ECO:0000313" key="6">
    <source>
        <dbReference type="Proteomes" id="UP001061302"/>
    </source>
</evidence>
<keyword evidence="6" id="KW-1185">Reference proteome</keyword>
<keyword evidence="2" id="KW-0479">Metal-binding</keyword>
<gene>
    <name evidence="5" type="primary">modA</name>
    <name evidence="5" type="ORF">N8I74_02200</name>
</gene>